<dbReference type="EMBL" id="PQ015379">
    <property type="protein sequence ID" value="XDJ14972.1"/>
    <property type="molecule type" value="Genomic_DNA"/>
</dbReference>
<accession>A0AB39CDE6</accession>
<sequence>MVLNAYPELILSACMGARGLSNGTFSILHTDLVLEDTRSRPDIERAYLHIHDDRGPHECAQWFTQFYGSPEATAKFLSGFQGRLEFANVPMDKDHPTQKGQSAAFAIANMIEKHPGKEICVYIDLFRMFRLGCTNGAGMVVPFTVETQEPLAKMLLEPSVRFRVATMHTRLEGNPRKL</sequence>
<organism evidence="1">
    <name type="scientific">Pseudomonas phage HRDY3</name>
    <dbReference type="NCBI Taxonomy" id="3236930"/>
    <lineage>
        <taxon>Viruses</taxon>
    </lineage>
</organism>
<name>A0AB39CDE6_9VIRU</name>
<proteinExistence type="predicted"/>
<reference evidence="1" key="1">
    <citation type="submission" date="2024-07" db="EMBL/GenBank/DDBJ databases">
        <authorList>
            <person name="Bringhurst R.M."/>
            <person name="Homer T.E."/>
        </authorList>
    </citation>
    <scope>NUCLEOTIDE SEQUENCE</scope>
</reference>
<evidence type="ECO:0000313" key="1">
    <source>
        <dbReference type="EMBL" id="XDJ14972.1"/>
    </source>
</evidence>
<protein>
    <submittedName>
        <fullName evidence="1">Uncharacterized protein</fullName>
    </submittedName>
</protein>